<comment type="caution">
    <text evidence="1">The sequence shown here is derived from an EMBL/GenBank/DDBJ whole genome shotgun (WGS) entry which is preliminary data.</text>
</comment>
<organism evidence="1 2">
    <name type="scientific">Trichostrongylus colubriformis</name>
    <name type="common">Black scour worm</name>
    <dbReference type="NCBI Taxonomy" id="6319"/>
    <lineage>
        <taxon>Eukaryota</taxon>
        <taxon>Metazoa</taxon>
        <taxon>Ecdysozoa</taxon>
        <taxon>Nematoda</taxon>
        <taxon>Chromadorea</taxon>
        <taxon>Rhabditida</taxon>
        <taxon>Rhabditina</taxon>
        <taxon>Rhabditomorpha</taxon>
        <taxon>Strongyloidea</taxon>
        <taxon>Trichostrongylidae</taxon>
        <taxon>Trichostrongylus</taxon>
    </lineage>
</organism>
<sequence>MTIWSKPQHIFWEFSRVEEVPPDPCPWKMATANVHIRLTFSLWDRERRIGPLSLLLRDAHFSEMPQILAAHRHAILVASARLYFNEKQMERRRSENRRLDQVESQWNWSTTFPRQNLNDLHLRSLKLKIKLQTGPFGYKTIGQLIFNDYEHRRGKSILQPCTCLCCSSWKKLIDNPSIPIEAELPLTLVN</sequence>
<accession>A0AAN8IFF5</accession>
<evidence type="ECO:0000313" key="1">
    <source>
        <dbReference type="EMBL" id="KAK5971386.1"/>
    </source>
</evidence>
<protein>
    <submittedName>
        <fullName evidence="1">Uncharacterized protein</fullName>
    </submittedName>
</protein>
<reference evidence="1 2" key="1">
    <citation type="submission" date="2019-10" db="EMBL/GenBank/DDBJ databases">
        <title>Assembly and Annotation for the nematode Trichostrongylus colubriformis.</title>
        <authorList>
            <person name="Martin J."/>
        </authorList>
    </citation>
    <scope>NUCLEOTIDE SEQUENCE [LARGE SCALE GENOMIC DNA]</scope>
    <source>
        <strain evidence="1">G859</strain>
        <tissue evidence="1">Whole worm</tissue>
    </source>
</reference>
<dbReference type="EMBL" id="WIXE01017861">
    <property type="protein sequence ID" value="KAK5971386.1"/>
    <property type="molecule type" value="Genomic_DNA"/>
</dbReference>
<keyword evidence="2" id="KW-1185">Reference proteome</keyword>
<dbReference type="Proteomes" id="UP001331761">
    <property type="component" value="Unassembled WGS sequence"/>
</dbReference>
<gene>
    <name evidence="1" type="ORF">GCK32_016232</name>
</gene>
<proteinExistence type="predicted"/>
<evidence type="ECO:0000313" key="2">
    <source>
        <dbReference type="Proteomes" id="UP001331761"/>
    </source>
</evidence>
<dbReference type="AlphaFoldDB" id="A0AAN8IFF5"/>
<name>A0AAN8IFF5_TRICO</name>